<feature type="transmembrane region" description="Helical" evidence="2">
    <location>
        <begin position="206"/>
        <end position="225"/>
    </location>
</feature>
<name>A0A9P1DSW7_9DINO</name>
<dbReference type="Proteomes" id="UP001152797">
    <property type="component" value="Unassembled WGS sequence"/>
</dbReference>
<evidence type="ECO:0000313" key="3">
    <source>
        <dbReference type="EMBL" id="CAI4015725.1"/>
    </source>
</evidence>
<evidence type="ECO:0000256" key="1">
    <source>
        <dbReference type="SAM" id="MobiDB-lite"/>
    </source>
</evidence>
<feature type="compositionally biased region" description="Polar residues" evidence="1">
    <location>
        <begin position="45"/>
        <end position="62"/>
    </location>
</feature>
<dbReference type="AlphaFoldDB" id="A0A9P1DSW7"/>
<dbReference type="EMBL" id="CAMXCT010006545">
    <property type="protein sequence ID" value="CAI4015725.1"/>
    <property type="molecule type" value="Genomic_DNA"/>
</dbReference>
<protein>
    <submittedName>
        <fullName evidence="3">Uncharacterized protein</fullName>
    </submittedName>
</protein>
<sequence length="319" mass="34214">MGNAPAPCCNCEEEATGDLPVVEISADIIRDPRDPSQWSAVAPNPATSLSPRSTPRGSTKGSPGSPAALPKPHSTTASGDASMDGKLALPAPLKPKKSTSSLLSRGTTHTSEQSGASKISKLQRLHSLGHLHIDKELLCGLTIRKSLRSGGRAWMTMPKDMSHVPREWVAENGPPTENGKFLAPKMGEEADLGSVSVLSLLMQTGWPYAVIYGILAVGISTVLYLHDLFPMPWCFKDRQGAVLLPLGCWVSISSLVGLLLGLFISPYFPCFNGRPGRCFIDMVSIDQSDPEKIEEGIYGIGGFLSVSSRRMGEWMGWIS</sequence>
<feature type="region of interest" description="Disordered" evidence="1">
    <location>
        <begin position="25"/>
        <end position="118"/>
    </location>
</feature>
<dbReference type="EMBL" id="CAMXCT020006545">
    <property type="protein sequence ID" value="CAL1169100.1"/>
    <property type="molecule type" value="Genomic_DNA"/>
</dbReference>
<comment type="caution">
    <text evidence="3">The sequence shown here is derived from an EMBL/GenBank/DDBJ whole genome shotgun (WGS) entry which is preliminary data.</text>
</comment>
<gene>
    <name evidence="3" type="ORF">C1SCF055_LOCUS40538</name>
</gene>
<reference evidence="3" key="1">
    <citation type="submission" date="2022-10" db="EMBL/GenBank/DDBJ databases">
        <authorList>
            <person name="Chen Y."/>
            <person name="Dougan E. K."/>
            <person name="Chan C."/>
            <person name="Rhodes N."/>
            <person name="Thang M."/>
        </authorList>
    </citation>
    <scope>NUCLEOTIDE SEQUENCE</scope>
</reference>
<keyword evidence="5" id="KW-1185">Reference proteome</keyword>
<dbReference type="EMBL" id="CAMXCT030006545">
    <property type="protein sequence ID" value="CAL4803037.1"/>
    <property type="molecule type" value="Genomic_DNA"/>
</dbReference>
<reference evidence="4" key="2">
    <citation type="submission" date="2024-04" db="EMBL/GenBank/DDBJ databases">
        <authorList>
            <person name="Chen Y."/>
            <person name="Shah S."/>
            <person name="Dougan E. K."/>
            <person name="Thang M."/>
            <person name="Chan C."/>
        </authorList>
    </citation>
    <scope>NUCLEOTIDE SEQUENCE [LARGE SCALE GENOMIC DNA]</scope>
</reference>
<evidence type="ECO:0000256" key="2">
    <source>
        <dbReference type="SAM" id="Phobius"/>
    </source>
</evidence>
<organism evidence="3">
    <name type="scientific">Cladocopium goreaui</name>
    <dbReference type="NCBI Taxonomy" id="2562237"/>
    <lineage>
        <taxon>Eukaryota</taxon>
        <taxon>Sar</taxon>
        <taxon>Alveolata</taxon>
        <taxon>Dinophyceae</taxon>
        <taxon>Suessiales</taxon>
        <taxon>Symbiodiniaceae</taxon>
        <taxon>Cladocopium</taxon>
    </lineage>
</organism>
<feature type="compositionally biased region" description="Polar residues" evidence="1">
    <location>
        <begin position="105"/>
        <end position="117"/>
    </location>
</feature>
<accession>A0A9P1DSW7</accession>
<feature type="transmembrane region" description="Helical" evidence="2">
    <location>
        <begin position="246"/>
        <end position="268"/>
    </location>
</feature>
<evidence type="ECO:0000313" key="5">
    <source>
        <dbReference type="Proteomes" id="UP001152797"/>
    </source>
</evidence>
<keyword evidence="2" id="KW-0812">Transmembrane</keyword>
<keyword evidence="2" id="KW-1133">Transmembrane helix</keyword>
<proteinExistence type="predicted"/>
<evidence type="ECO:0000313" key="4">
    <source>
        <dbReference type="EMBL" id="CAL1169100.1"/>
    </source>
</evidence>
<keyword evidence="2" id="KW-0472">Membrane</keyword>